<protein>
    <submittedName>
        <fullName evidence="2">Uncharacterized protein</fullName>
    </submittedName>
</protein>
<sequence>MANYPTHPYATMPSQAANRPDLDLDQSNGDDVAGKKKKTTKRRSTTRASIVVAII</sequence>
<reference evidence="2" key="1">
    <citation type="submission" date="2021-03" db="EMBL/GenBank/DDBJ databases">
        <title>Evolutionary innovations through gain and loss of genes in the ectomycorrhizal Boletales.</title>
        <authorList>
            <person name="Wu G."/>
            <person name="Miyauchi S."/>
            <person name="Morin E."/>
            <person name="Yang Z.-L."/>
            <person name="Xu J."/>
            <person name="Martin F.M."/>
        </authorList>
    </citation>
    <scope>NUCLEOTIDE SEQUENCE</scope>
    <source>
        <strain evidence="2">BR01</strain>
    </source>
</reference>
<dbReference type="EMBL" id="JAGFBS010000054">
    <property type="protein sequence ID" value="KAG6370321.1"/>
    <property type="molecule type" value="Genomic_DNA"/>
</dbReference>
<accession>A0A8I3A3Y4</accession>
<feature type="region of interest" description="Disordered" evidence="1">
    <location>
        <begin position="1"/>
        <end position="48"/>
    </location>
</feature>
<proteinExistence type="predicted"/>
<name>A0A8I3A3Y4_9AGAM</name>
<dbReference type="Proteomes" id="UP000683000">
    <property type="component" value="Unassembled WGS sequence"/>
</dbReference>
<dbReference type="AlphaFoldDB" id="A0A8I3A3Y4"/>
<evidence type="ECO:0000313" key="2">
    <source>
        <dbReference type="EMBL" id="KAG6370321.1"/>
    </source>
</evidence>
<gene>
    <name evidence="2" type="ORF">JVT61DRAFT_12274</name>
</gene>
<comment type="caution">
    <text evidence="2">The sequence shown here is derived from an EMBL/GenBank/DDBJ whole genome shotgun (WGS) entry which is preliminary data.</text>
</comment>
<organism evidence="2 3">
    <name type="scientific">Boletus reticuloceps</name>
    <dbReference type="NCBI Taxonomy" id="495285"/>
    <lineage>
        <taxon>Eukaryota</taxon>
        <taxon>Fungi</taxon>
        <taxon>Dikarya</taxon>
        <taxon>Basidiomycota</taxon>
        <taxon>Agaricomycotina</taxon>
        <taxon>Agaricomycetes</taxon>
        <taxon>Agaricomycetidae</taxon>
        <taxon>Boletales</taxon>
        <taxon>Boletineae</taxon>
        <taxon>Boletaceae</taxon>
        <taxon>Boletoideae</taxon>
        <taxon>Boletus</taxon>
    </lineage>
</organism>
<feature type="compositionally biased region" description="Basic residues" evidence="1">
    <location>
        <begin position="35"/>
        <end position="45"/>
    </location>
</feature>
<keyword evidence="3" id="KW-1185">Reference proteome</keyword>
<evidence type="ECO:0000313" key="3">
    <source>
        <dbReference type="Proteomes" id="UP000683000"/>
    </source>
</evidence>
<evidence type="ECO:0000256" key="1">
    <source>
        <dbReference type="SAM" id="MobiDB-lite"/>
    </source>
</evidence>